<dbReference type="Pfam" id="PF00583">
    <property type="entry name" value="Acetyltransf_1"/>
    <property type="match status" value="1"/>
</dbReference>
<accession>A0ABV4AXE4</accession>
<proteinExistence type="predicted"/>
<dbReference type="EMBL" id="JBGBPY010000001">
    <property type="protein sequence ID" value="MEY2184299.1"/>
    <property type="molecule type" value="Genomic_DNA"/>
</dbReference>
<dbReference type="Proteomes" id="UP001562159">
    <property type="component" value="Unassembled WGS sequence"/>
</dbReference>
<reference evidence="2 3" key="1">
    <citation type="submission" date="2024-07" db="EMBL/GenBank/DDBJ databases">
        <title>Molecular mechanisms and environmental adaptations of flagellar loss and biofilm growth of Rhodanobacter under environmental stress.</title>
        <authorList>
            <person name="Chen M."/>
        </authorList>
    </citation>
    <scope>NUCLEOTIDE SEQUENCE [LARGE SCALE GENOMIC DNA]</scope>
    <source>
        <strain evidence="2 3">RS22</strain>
    </source>
</reference>
<feature type="domain" description="N-acetyltransferase" evidence="1">
    <location>
        <begin position="35"/>
        <end position="190"/>
    </location>
</feature>
<keyword evidence="3" id="KW-1185">Reference proteome</keyword>
<comment type="caution">
    <text evidence="2">The sequence shown here is derived from an EMBL/GenBank/DDBJ whole genome shotgun (WGS) entry which is preliminary data.</text>
</comment>
<dbReference type="PROSITE" id="PS51186">
    <property type="entry name" value="GNAT"/>
    <property type="match status" value="1"/>
</dbReference>
<protein>
    <submittedName>
        <fullName evidence="2">N-acetyltransferase family protein</fullName>
    </submittedName>
</protein>
<dbReference type="InterPro" id="IPR016181">
    <property type="entry name" value="Acyl_CoA_acyltransferase"/>
</dbReference>
<gene>
    <name evidence="2" type="ORF">AB7878_17955</name>
</gene>
<dbReference type="SUPFAM" id="SSF55729">
    <property type="entry name" value="Acyl-CoA N-acyltransferases (Nat)"/>
    <property type="match status" value="1"/>
</dbReference>
<dbReference type="CDD" id="cd04301">
    <property type="entry name" value="NAT_SF"/>
    <property type="match status" value="1"/>
</dbReference>
<sequence length="190" mass="21419">MTTTTDSSGNATAGAAPAALEGNHWIESLRDGTRVLVRPLRLEDRAMEEALIRRLSPEARRFRFLGDFKVPDKAMLDHLMHVDYVHDMAFAAFAHDDGELREVGISRYSTTGDDRQCECAVTVADDWRHRGLAVLLMQHLIDVARKQKLARMFSIDDVGNEPMRELAHYLGFTCEPHPEDPKTVVYSLAL</sequence>
<name>A0ABV4AXE4_9GAMM</name>
<dbReference type="InterPro" id="IPR000182">
    <property type="entry name" value="GNAT_dom"/>
</dbReference>
<dbReference type="Gene3D" id="3.40.630.30">
    <property type="match status" value="1"/>
</dbReference>
<evidence type="ECO:0000313" key="3">
    <source>
        <dbReference type="Proteomes" id="UP001562159"/>
    </source>
</evidence>
<evidence type="ECO:0000313" key="2">
    <source>
        <dbReference type="EMBL" id="MEY2184299.1"/>
    </source>
</evidence>
<organism evidence="2 3">
    <name type="scientific">Rhodanobacter humi</name>
    <dbReference type="NCBI Taxonomy" id="1888173"/>
    <lineage>
        <taxon>Bacteria</taxon>
        <taxon>Pseudomonadati</taxon>
        <taxon>Pseudomonadota</taxon>
        <taxon>Gammaproteobacteria</taxon>
        <taxon>Lysobacterales</taxon>
        <taxon>Rhodanobacteraceae</taxon>
        <taxon>Rhodanobacter</taxon>
    </lineage>
</organism>
<evidence type="ECO:0000259" key="1">
    <source>
        <dbReference type="PROSITE" id="PS51186"/>
    </source>
</evidence>